<evidence type="ECO:0000313" key="2">
    <source>
        <dbReference type="EMBL" id="SEA04041.1"/>
    </source>
</evidence>
<dbReference type="PANTHER" id="PTHR46246">
    <property type="entry name" value="GUANOSINE-3',5'-BIS(DIPHOSPHATE) 3'-PYROPHOSPHOHYDROLASE MESH1"/>
    <property type="match status" value="1"/>
</dbReference>
<dbReference type="SUPFAM" id="SSF109604">
    <property type="entry name" value="HD-domain/PDEase-like"/>
    <property type="match status" value="1"/>
</dbReference>
<organism evidence="2 3">
    <name type="scientific">Thalassobacillus cyri</name>
    <dbReference type="NCBI Taxonomy" id="571932"/>
    <lineage>
        <taxon>Bacteria</taxon>
        <taxon>Bacillati</taxon>
        <taxon>Bacillota</taxon>
        <taxon>Bacilli</taxon>
        <taxon>Bacillales</taxon>
        <taxon>Bacillaceae</taxon>
        <taxon>Thalassobacillus</taxon>
    </lineage>
</organism>
<evidence type="ECO:0000259" key="1">
    <source>
        <dbReference type="SMART" id="SM00471"/>
    </source>
</evidence>
<dbReference type="EMBL" id="FNQR01000002">
    <property type="protein sequence ID" value="SEA04041.1"/>
    <property type="molecule type" value="Genomic_DNA"/>
</dbReference>
<protein>
    <submittedName>
        <fullName evidence="2">HD domain-containing protein</fullName>
    </submittedName>
</protein>
<name>A0A1H3XYW8_9BACI</name>
<proteinExistence type="predicted"/>
<accession>A0A1H3XYW8</accession>
<dbReference type="OrthoDB" id="9802385at2"/>
<sequence>MLDKAKLFAEKAHEGQQRKGSGEPYIIHPIQVAETLHQAGCSIEVVCAGYLHDVVEDTAYDISDIENEFGKEIAHLVASHTEDKSKTWTERKQHTIDTVKKGSKDVKYLILADKLDNLLSTEKELEKHGNKVWNNFNAGYEKQEWYYESVANYMYEGFLKAETPDFFQKYEKAVARVFG</sequence>
<dbReference type="RefSeq" id="WP_093042508.1">
    <property type="nucleotide sequence ID" value="NZ_FNQR01000002.1"/>
</dbReference>
<evidence type="ECO:0000313" key="3">
    <source>
        <dbReference type="Proteomes" id="UP000198584"/>
    </source>
</evidence>
<dbReference type="SMART" id="SM00471">
    <property type="entry name" value="HDc"/>
    <property type="match status" value="1"/>
</dbReference>
<dbReference type="InterPro" id="IPR003607">
    <property type="entry name" value="HD/PDEase_dom"/>
</dbReference>
<feature type="domain" description="HD/PDEase" evidence="1">
    <location>
        <begin position="21"/>
        <end position="127"/>
    </location>
</feature>
<dbReference type="GO" id="GO:0008893">
    <property type="term" value="F:guanosine-3',5'-bis(diphosphate) 3'-diphosphatase activity"/>
    <property type="evidence" value="ECO:0007669"/>
    <property type="project" value="TreeGrafter"/>
</dbReference>
<dbReference type="InterPro" id="IPR052194">
    <property type="entry name" value="MESH1"/>
</dbReference>
<reference evidence="2 3" key="1">
    <citation type="submission" date="2016-10" db="EMBL/GenBank/DDBJ databases">
        <authorList>
            <person name="de Groot N.N."/>
        </authorList>
    </citation>
    <scope>NUCLEOTIDE SEQUENCE [LARGE SCALE GENOMIC DNA]</scope>
    <source>
        <strain evidence="2 3">CCM7597</strain>
    </source>
</reference>
<dbReference type="CDD" id="cd00077">
    <property type="entry name" value="HDc"/>
    <property type="match status" value="1"/>
</dbReference>
<gene>
    <name evidence="2" type="ORF">SAMN05421743_102292</name>
</gene>
<keyword evidence="3" id="KW-1185">Reference proteome</keyword>
<dbReference type="Pfam" id="PF13328">
    <property type="entry name" value="HD_4"/>
    <property type="match status" value="1"/>
</dbReference>
<dbReference type="Gene3D" id="1.10.3210.10">
    <property type="entry name" value="Hypothetical protein af1432"/>
    <property type="match status" value="1"/>
</dbReference>
<dbReference type="PANTHER" id="PTHR46246:SF1">
    <property type="entry name" value="GUANOSINE-3',5'-BIS(DIPHOSPHATE) 3'-PYROPHOSPHOHYDROLASE MESH1"/>
    <property type="match status" value="1"/>
</dbReference>
<dbReference type="AlphaFoldDB" id="A0A1H3XYW8"/>
<dbReference type="STRING" id="571932.SAMN05421743_102292"/>
<dbReference type="Proteomes" id="UP000198584">
    <property type="component" value="Unassembled WGS sequence"/>
</dbReference>